<accession>A0A2T4HSA3</accession>
<name>A0A2T4HSA3_9SPHN</name>
<dbReference type="EMBL" id="PHHF01000062">
    <property type="protein sequence ID" value="PTD18656.1"/>
    <property type="molecule type" value="Genomic_DNA"/>
</dbReference>
<keyword evidence="2" id="KW-1185">Reference proteome</keyword>
<gene>
    <name evidence="1" type="ORF">CV103_14670</name>
</gene>
<sequence length="134" mass="14683">MFECLILGDSIGVGTAQAINARYARQCEVQAVERATAEQILGWRRPPKSFGAAIFAMGSNDAAGTALARKLLSIRASVRTRRVIWLLPYARQQAYVVSSVAATFGDETLDLARFPSRDRIHPASYGDVARTLLR</sequence>
<dbReference type="Proteomes" id="UP000241206">
    <property type="component" value="Unassembled WGS sequence"/>
</dbReference>
<evidence type="ECO:0000313" key="1">
    <source>
        <dbReference type="EMBL" id="PTD18656.1"/>
    </source>
</evidence>
<proteinExistence type="predicted"/>
<protein>
    <recommendedName>
        <fullName evidence="3">SGNH/GDSL hydrolase family protein</fullName>
    </recommendedName>
</protein>
<dbReference type="AlphaFoldDB" id="A0A2T4HSA3"/>
<comment type="caution">
    <text evidence="1">The sequence shown here is derived from an EMBL/GenBank/DDBJ whole genome shotgun (WGS) entry which is preliminary data.</text>
</comment>
<organism evidence="1 2">
    <name type="scientific">Edaphosphingomonas fennica</name>
    <dbReference type="NCBI Taxonomy" id="114404"/>
    <lineage>
        <taxon>Bacteria</taxon>
        <taxon>Pseudomonadati</taxon>
        <taxon>Pseudomonadota</taxon>
        <taxon>Alphaproteobacteria</taxon>
        <taxon>Sphingomonadales</taxon>
        <taxon>Rhizorhabdaceae</taxon>
        <taxon>Edaphosphingomonas</taxon>
    </lineage>
</organism>
<dbReference type="RefSeq" id="WP_107395365.1">
    <property type="nucleotide sequence ID" value="NZ_PHHF01000062.1"/>
</dbReference>
<evidence type="ECO:0000313" key="2">
    <source>
        <dbReference type="Proteomes" id="UP000241206"/>
    </source>
</evidence>
<reference evidence="1 2" key="1">
    <citation type="submission" date="2017-11" db="EMBL/GenBank/DDBJ databases">
        <title>Sphingomonas oleivorans sp. nov., isolated from oil-contaminated soil.</title>
        <authorList>
            <person name="Wang L."/>
            <person name="Chen L."/>
        </authorList>
    </citation>
    <scope>NUCLEOTIDE SEQUENCE [LARGE SCALE GENOMIC DNA]</scope>
    <source>
        <strain evidence="1 2">K101</strain>
    </source>
</reference>
<evidence type="ECO:0008006" key="3">
    <source>
        <dbReference type="Google" id="ProtNLM"/>
    </source>
</evidence>